<evidence type="ECO:0000256" key="2">
    <source>
        <dbReference type="ARBA" id="ARBA00001946"/>
    </source>
</evidence>
<keyword evidence="5 10" id="KW-0031">Aminopeptidase</keyword>
<keyword evidence="11" id="KW-1185">Reference proteome</keyword>
<keyword evidence="6" id="KW-0645">Protease</keyword>
<dbReference type="Pfam" id="PF02073">
    <property type="entry name" value="Peptidase_M29"/>
    <property type="match status" value="1"/>
</dbReference>
<reference evidence="10 11" key="1">
    <citation type="journal article" date="2014" name="Environ. Microbiol.">
        <title>The nitrate-ammonifying and nosZ-carrying bacterium Bacillus vireti is a potent source and sink for nitric and nitrous oxide under high nitrate conditions.</title>
        <authorList>
            <person name="Mania D."/>
            <person name="Heylen K."/>
            <person name="van Spanning R.J."/>
            <person name="Frostegard A."/>
        </authorList>
    </citation>
    <scope>NUCLEOTIDE SEQUENCE [LARGE SCALE GENOMIC DNA]</scope>
    <source>
        <strain evidence="10 11">LMG 21834</strain>
    </source>
</reference>
<dbReference type="EMBL" id="ALAN01000054">
    <property type="protein sequence ID" value="ETI69386.1"/>
    <property type="molecule type" value="Genomic_DNA"/>
</dbReference>
<comment type="similarity">
    <text evidence="4">Belongs to the peptidase M29 family.</text>
</comment>
<proteinExistence type="inferred from homology"/>
<accession>A0AB94IQS2</accession>
<dbReference type="AlphaFoldDB" id="A0AB94IQS2"/>
<keyword evidence="8" id="KW-0378">Hydrolase</keyword>
<evidence type="ECO:0000256" key="6">
    <source>
        <dbReference type="ARBA" id="ARBA00022670"/>
    </source>
</evidence>
<dbReference type="PANTHER" id="PTHR34448:SF3">
    <property type="entry name" value="AMINOPEPTIDASE AMPS"/>
    <property type="match status" value="1"/>
</dbReference>
<name>A0AB94IQS2_9BACI</name>
<comment type="cofactor">
    <cofactor evidence="3">
        <name>Zn(2+)</name>
        <dbReference type="ChEBI" id="CHEBI:29105"/>
    </cofactor>
</comment>
<evidence type="ECO:0000256" key="9">
    <source>
        <dbReference type="ARBA" id="ARBA00023049"/>
    </source>
</evidence>
<dbReference type="RefSeq" id="WP_024027686.1">
    <property type="nucleotide sequence ID" value="NZ_ALAN01000054.1"/>
</dbReference>
<evidence type="ECO:0000256" key="5">
    <source>
        <dbReference type="ARBA" id="ARBA00022438"/>
    </source>
</evidence>
<dbReference type="GO" id="GO:0006508">
    <property type="term" value="P:proteolysis"/>
    <property type="evidence" value="ECO:0007669"/>
    <property type="project" value="UniProtKB-KW"/>
</dbReference>
<dbReference type="PRINTS" id="PR00919">
    <property type="entry name" value="THERMOPTASE"/>
</dbReference>
<comment type="caution">
    <text evidence="10">The sequence shown here is derived from an EMBL/GenBank/DDBJ whole genome shotgun (WGS) entry which is preliminary data.</text>
</comment>
<dbReference type="SUPFAM" id="SSF144052">
    <property type="entry name" value="Thermophilic metalloprotease-like"/>
    <property type="match status" value="1"/>
</dbReference>
<comment type="cofactor">
    <cofactor evidence="1">
        <name>Co(2+)</name>
        <dbReference type="ChEBI" id="CHEBI:48828"/>
    </cofactor>
</comment>
<dbReference type="InterPro" id="IPR000787">
    <property type="entry name" value="Peptidase_M29"/>
</dbReference>
<organism evidence="10 11">
    <name type="scientific">Neobacillus vireti LMG 21834</name>
    <dbReference type="NCBI Taxonomy" id="1131730"/>
    <lineage>
        <taxon>Bacteria</taxon>
        <taxon>Bacillati</taxon>
        <taxon>Bacillota</taxon>
        <taxon>Bacilli</taxon>
        <taxon>Bacillales</taxon>
        <taxon>Bacillaceae</taxon>
        <taxon>Neobacillus</taxon>
    </lineage>
</organism>
<dbReference type="PANTHER" id="PTHR34448">
    <property type="entry name" value="AMINOPEPTIDASE"/>
    <property type="match status" value="1"/>
</dbReference>
<keyword evidence="9" id="KW-0482">Metalloprotease</keyword>
<dbReference type="GO" id="GO:0046872">
    <property type="term" value="F:metal ion binding"/>
    <property type="evidence" value="ECO:0007669"/>
    <property type="project" value="UniProtKB-KW"/>
</dbReference>
<evidence type="ECO:0000256" key="4">
    <source>
        <dbReference type="ARBA" id="ARBA00008236"/>
    </source>
</evidence>
<sequence>MKTFEEKLKSYAELVVKVGLNVQPNQILYVRASVDTIPFARAVAHEAYNAGAKNVYVDYSDPEITLSRYLRASDDVFTEFPEWERIQREMLIDKDTAFLFIVSDDPDLLSKADPNRIANYQKVSGEAMVKWREQHDDVSWVICAAPSQAWAEKVFTGETNSLDKLWDAIFNSVRIGEVEPVKAWKDHIGNLLQKVTYLNEKKYKKLHYKAEGTDLTIELHPLHLWRSGGTKNRHGVQFVANMPTEEVFTSPLRSGVNGFVSSKKPLSYAGNLIDEFKLTFENGRIVEITAKKGEEVLKNLVETDEGSHYLGEIALVPHDSPISNTNVLFINTLFDENAANHLALGFGFPNCIEAGEKMTKEQREEVELNSSITHVDFMIGCADMDIDGELPGGTREPIFRKGNWAF</sequence>
<keyword evidence="7" id="KW-0479">Metal-binding</keyword>
<evidence type="ECO:0000256" key="8">
    <source>
        <dbReference type="ARBA" id="ARBA00022801"/>
    </source>
</evidence>
<gene>
    <name evidence="10" type="ORF">BAVI_07376</name>
</gene>
<dbReference type="Proteomes" id="UP000018877">
    <property type="component" value="Unassembled WGS sequence"/>
</dbReference>
<dbReference type="GO" id="GO:0008237">
    <property type="term" value="F:metallopeptidase activity"/>
    <property type="evidence" value="ECO:0007669"/>
    <property type="project" value="UniProtKB-KW"/>
</dbReference>
<dbReference type="GO" id="GO:0004177">
    <property type="term" value="F:aminopeptidase activity"/>
    <property type="evidence" value="ECO:0007669"/>
    <property type="project" value="UniProtKB-KW"/>
</dbReference>
<evidence type="ECO:0000313" key="11">
    <source>
        <dbReference type="Proteomes" id="UP000018877"/>
    </source>
</evidence>
<evidence type="ECO:0000256" key="7">
    <source>
        <dbReference type="ARBA" id="ARBA00022723"/>
    </source>
</evidence>
<evidence type="ECO:0000256" key="3">
    <source>
        <dbReference type="ARBA" id="ARBA00001947"/>
    </source>
</evidence>
<comment type="cofactor">
    <cofactor evidence="2">
        <name>Mg(2+)</name>
        <dbReference type="ChEBI" id="CHEBI:18420"/>
    </cofactor>
</comment>
<evidence type="ECO:0000313" key="10">
    <source>
        <dbReference type="EMBL" id="ETI69386.1"/>
    </source>
</evidence>
<protein>
    <submittedName>
        <fullName evidence="10">Peptidase M29 aminopeptidase II</fullName>
    </submittedName>
</protein>
<evidence type="ECO:0000256" key="1">
    <source>
        <dbReference type="ARBA" id="ARBA00001941"/>
    </source>
</evidence>
<dbReference type="InterPro" id="IPR035097">
    <property type="entry name" value="M29_N-terminal"/>
</dbReference>
<dbReference type="InterPro" id="IPR052170">
    <property type="entry name" value="M29_Exopeptidase"/>
</dbReference>
<dbReference type="Gene3D" id="3.40.1830.10">
    <property type="entry name" value="Thermophilic metalloprotease (M29)"/>
    <property type="match status" value="1"/>
</dbReference>